<feature type="region of interest" description="Disordered" evidence="5">
    <location>
        <begin position="350"/>
        <end position="378"/>
    </location>
</feature>
<evidence type="ECO:0000256" key="1">
    <source>
        <dbReference type="ARBA" id="ARBA00004141"/>
    </source>
</evidence>
<comment type="subcellular location">
    <subcellularLocation>
        <location evidence="1">Membrane</location>
        <topology evidence="1">Multi-pass membrane protein</topology>
    </subcellularLocation>
</comment>
<keyword evidence="2 6" id="KW-0812">Transmembrane</keyword>
<organism evidence="7 8">
    <name type="scientific">Neoarthrinium moseri</name>
    <dbReference type="NCBI Taxonomy" id="1658444"/>
    <lineage>
        <taxon>Eukaryota</taxon>
        <taxon>Fungi</taxon>
        <taxon>Dikarya</taxon>
        <taxon>Ascomycota</taxon>
        <taxon>Pezizomycotina</taxon>
        <taxon>Sordariomycetes</taxon>
        <taxon>Xylariomycetidae</taxon>
        <taxon>Amphisphaeriales</taxon>
        <taxon>Apiosporaceae</taxon>
        <taxon>Neoarthrinium</taxon>
    </lineage>
</organism>
<accession>A0A9Q0ANZ2</accession>
<evidence type="ECO:0000256" key="6">
    <source>
        <dbReference type="SAM" id="Phobius"/>
    </source>
</evidence>
<dbReference type="InterPro" id="IPR002523">
    <property type="entry name" value="MgTranspt_CorA/ZnTranspt_ZntB"/>
</dbReference>
<feature type="transmembrane region" description="Helical" evidence="6">
    <location>
        <begin position="800"/>
        <end position="820"/>
    </location>
</feature>
<evidence type="ECO:0000313" key="8">
    <source>
        <dbReference type="Proteomes" id="UP000829685"/>
    </source>
</evidence>
<sequence>MSEYPLSSGDDLLSHDRVIDPSYIKAGSTESQYSAQPWNHCENALQSYLSLRFSARQNFLDQLKGISGEGYQRTIREIRRIDEHRNKFLSYSNKQDLINSLRDAHSKWKKTVFNASELEEISRERKKRLKQLENASTRKVATNSQKALYMNHTKILRNWDAKHLESLKQTVGRYGRDSPVSNGLRPNQSASVPTQDPSGPGAEERPLQDAEEELQRASDSYYGLKAGAMYFTKGSDGTLRGIDSNNGNYRGSKFPDQKIAMETILDGADDNPLSEECPKDTIRYFHIPSNNMEWIEKAIKQHYGNQLTAPNDCTRLLAREHWLGQMHGGGTAPVHSRHMRSKCLLIPREAEPNHPTSQSSGSIPTSSNPESAHEPQSAAVSLAGNNVAIFLPYLHWEMSSRRAQMVNVVNEAISANSISSSKKLRLIHTVSDVWKKNKTSKKVVNSKNKEPPLRRMYLGQYLLALARLAEEMDYEAHERLLRDNVDKDPPLHIRRTLDQYYFLTLENTSERDKDQVVYRGTKPRDSPTRVVMVDQLWLWILNDNTIITSFPRRWGRNKPDASGVHKSLRVRLRKGTEEIRSIHHLAMIIVDQCSRVFFDRTRPLDQRPEVMDLFAEAIGTVTEKTRIAYDHFWRAIAQASHKVPMVINPEGILLKEAQDITEELMIMKRVYSEQLKVMKDFERHLSHPHGRQPTTSGYTLVPNELLFNSADQLVRDINSVESKISNFEGQGRKESVYEARDLVELLLARRDEIQDLEEAALRACKQLEGLLSLKQQQASIVDARAALDTAHQTYQQGRTIQAFTIVTIVFLPLSFIAAFFGMNNQEINESHWMSLWAQIKWLFGGTAVVIFISLSLAFGAWFHALSAWIKAALRLCFDVTWALLSDRTKMIRLYDWWRASLFNSNNIDRSRERLLARIDKKRRERLAWQEEAGMSLVSQRGEVDRGNQEVPDTRLPQQLNGRASGTTDNIV</sequence>
<evidence type="ECO:0000256" key="5">
    <source>
        <dbReference type="SAM" id="MobiDB-lite"/>
    </source>
</evidence>
<dbReference type="InterPro" id="IPR045863">
    <property type="entry name" value="CorA_TM1_TM2"/>
</dbReference>
<feature type="region of interest" description="Disordered" evidence="5">
    <location>
        <begin position="938"/>
        <end position="971"/>
    </location>
</feature>
<dbReference type="PANTHER" id="PTHR47685">
    <property type="entry name" value="MAGNESIUM TRANSPORT PROTEIN CORA"/>
    <property type="match status" value="1"/>
</dbReference>
<evidence type="ECO:0008006" key="9">
    <source>
        <dbReference type="Google" id="ProtNLM"/>
    </source>
</evidence>
<feature type="transmembrane region" description="Helical" evidence="6">
    <location>
        <begin position="841"/>
        <end position="861"/>
    </location>
</feature>
<comment type="caution">
    <text evidence="7">The sequence shown here is derived from an EMBL/GenBank/DDBJ whole genome shotgun (WGS) entry which is preliminary data.</text>
</comment>
<name>A0A9Q0ANZ2_9PEZI</name>
<dbReference type="InterPro" id="IPR050829">
    <property type="entry name" value="CorA_MIT"/>
</dbReference>
<reference evidence="7" key="1">
    <citation type="submission" date="2021-03" db="EMBL/GenBank/DDBJ databases">
        <title>Revisited historic fungal species revealed as producer of novel bioactive compounds through whole genome sequencing and comparative genomics.</title>
        <authorList>
            <person name="Vignolle G.A."/>
            <person name="Hochenegger N."/>
            <person name="Mach R.L."/>
            <person name="Mach-Aigner A.R."/>
            <person name="Javad Rahimi M."/>
            <person name="Salim K.A."/>
            <person name="Chan C.M."/>
            <person name="Lim L.B.L."/>
            <person name="Cai F."/>
            <person name="Druzhinina I.S."/>
            <person name="U'Ren J.M."/>
            <person name="Derntl C."/>
        </authorList>
    </citation>
    <scope>NUCLEOTIDE SEQUENCE</scope>
    <source>
        <strain evidence="7">TUCIM 5799</strain>
    </source>
</reference>
<dbReference type="EMBL" id="JAFIMR010000017">
    <property type="protein sequence ID" value="KAI1868347.1"/>
    <property type="molecule type" value="Genomic_DNA"/>
</dbReference>
<dbReference type="Proteomes" id="UP000829685">
    <property type="component" value="Unassembled WGS sequence"/>
</dbReference>
<dbReference type="AlphaFoldDB" id="A0A9Q0ANZ2"/>
<keyword evidence="3 6" id="KW-1133">Transmembrane helix</keyword>
<gene>
    <name evidence="7" type="ORF">JX265_007170</name>
</gene>
<feature type="compositionally biased region" description="Low complexity" evidence="5">
    <location>
        <begin position="355"/>
        <end position="370"/>
    </location>
</feature>
<feature type="compositionally biased region" description="Polar residues" evidence="5">
    <location>
        <begin position="955"/>
        <end position="971"/>
    </location>
</feature>
<dbReference type="GO" id="GO:0046873">
    <property type="term" value="F:metal ion transmembrane transporter activity"/>
    <property type="evidence" value="ECO:0007669"/>
    <property type="project" value="InterPro"/>
</dbReference>
<dbReference type="PANTHER" id="PTHR47685:SF1">
    <property type="entry name" value="MAGNESIUM TRANSPORT PROTEIN CORA"/>
    <property type="match status" value="1"/>
</dbReference>
<dbReference type="GO" id="GO:0016020">
    <property type="term" value="C:membrane"/>
    <property type="evidence" value="ECO:0007669"/>
    <property type="project" value="UniProtKB-SubCell"/>
</dbReference>
<dbReference type="SUPFAM" id="SSF144083">
    <property type="entry name" value="Magnesium transport protein CorA, transmembrane region"/>
    <property type="match status" value="1"/>
</dbReference>
<proteinExistence type="predicted"/>
<evidence type="ECO:0000256" key="3">
    <source>
        <dbReference type="ARBA" id="ARBA00022989"/>
    </source>
</evidence>
<feature type="compositionally biased region" description="Polar residues" evidence="5">
    <location>
        <begin position="179"/>
        <end position="197"/>
    </location>
</feature>
<dbReference type="Gene3D" id="1.20.58.340">
    <property type="entry name" value="Magnesium transport protein CorA, transmembrane region"/>
    <property type="match status" value="1"/>
</dbReference>
<keyword evidence="8" id="KW-1185">Reference proteome</keyword>
<feature type="region of interest" description="Disordered" evidence="5">
    <location>
        <begin position="172"/>
        <end position="215"/>
    </location>
</feature>
<dbReference type="Pfam" id="PF01544">
    <property type="entry name" value="CorA"/>
    <property type="match status" value="1"/>
</dbReference>
<keyword evidence="4 6" id="KW-0472">Membrane</keyword>
<evidence type="ECO:0000313" key="7">
    <source>
        <dbReference type="EMBL" id="KAI1868347.1"/>
    </source>
</evidence>
<protein>
    <recommendedName>
        <fullName evidence="9">Ankyrin repeat protein</fullName>
    </recommendedName>
</protein>
<evidence type="ECO:0000256" key="4">
    <source>
        <dbReference type="ARBA" id="ARBA00023136"/>
    </source>
</evidence>
<evidence type="ECO:0000256" key="2">
    <source>
        <dbReference type="ARBA" id="ARBA00022692"/>
    </source>
</evidence>
<feature type="compositionally biased region" description="Basic and acidic residues" evidence="5">
    <location>
        <begin position="202"/>
        <end position="215"/>
    </location>
</feature>